<dbReference type="Pfam" id="PF02771">
    <property type="entry name" value="Acyl-CoA_dh_N"/>
    <property type="match status" value="1"/>
</dbReference>
<dbReference type="PANTHER" id="PTHR43884:SF12">
    <property type="entry name" value="ISOVALERYL-COA DEHYDROGENASE, MITOCHONDRIAL-RELATED"/>
    <property type="match status" value="1"/>
</dbReference>
<feature type="domain" description="Acyl-CoA dehydrogenase/oxidase N-terminal" evidence="1">
    <location>
        <begin position="22"/>
        <end position="101"/>
    </location>
</feature>
<dbReference type="InterPro" id="IPR037069">
    <property type="entry name" value="AcylCoA_DH/ox_N_sf"/>
</dbReference>
<comment type="caution">
    <text evidence="2">The sequence shown here is derived from an EMBL/GenBank/DDBJ whole genome shotgun (WGS) entry which is preliminary data.</text>
</comment>
<dbReference type="Gene3D" id="1.20.140.10">
    <property type="entry name" value="Butyryl-CoA Dehydrogenase, subunit A, domain 3"/>
    <property type="match status" value="1"/>
</dbReference>
<dbReference type="InterPro" id="IPR046373">
    <property type="entry name" value="Acyl-CoA_Oxase/DH_mid-dom_sf"/>
</dbReference>
<dbReference type="Gene3D" id="2.40.110.10">
    <property type="entry name" value="Butyryl-CoA Dehydrogenase, subunit A, domain 2"/>
    <property type="match status" value="1"/>
</dbReference>
<dbReference type="Gene3D" id="1.10.540.10">
    <property type="entry name" value="Acyl-CoA dehydrogenase/oxidase, N-terminal domain"/>
    <property type="match status" value="1"/>
</dbReference>
<dbReference type="GO" id="GO:0003995">
    <property type="term" value="F:acyl-CoA dehydrogenase activity"/>
    <property type="evidence" value="ECO:0007669"/>
    <property type="project" value="TreeGrafter"/>
</dbReference>
<dbReference type="Proteomes" id="UP000655751">
    <property type="component" value="Unassembled WGS sequence"/>
</dbReference>
<proteinExistence type="predicted"/>
<dbReference type="PIRSF" id="PIRSF016578">
    <property type="entry name" value="HsaA"/>
    <property type="match status" value="1"/>
</dbReference>
<keyword evidence="3" id="KW-1185">Reference proteome</keyword>
<dbReference type="PANTHER" id="PTHR43884">
    <property type="entry name" value="ACYL-COA DEHYDROGENASE"/>
    <property type="match status" value="1"/>
</dbReference>
<accession>A0A931N248</accession>
<dbReference type="SUPFAM" id="SSF56645">
    <property type="entry name" value="Acyl-CoA dehydrogenase NM domain-like"/>
    <property type="match status" value="1"/>
</dbReference>
<dbReference type="InterPro" id="IPR013786">
    <property type="entry name" value="AcylCoA_DH/ox_N"/>
</dbReference>
<evidence type="ECO:0000259" key="1">
    <source>
        <dbReference type="Pfam" id="PF02771"/>
    </source>
</evidence>
<name>A0A931N248_9NOCA</name>
<organism evidence="2 3">
    <name type="scientific">Nocardia bovistercoris</name>
    <dbReference type="NCBI Taxonomy" id="2785916"/>
    <lineage>
        <taxon>Bacteria</taxon>
        <taxon>Bacillati</taxon>
        <taxon>Actinomycetota</taxon>
        <taxon>Actinomycetes</taxon>
        <taxon>Mycobacteriales</taxon>
        <taxon>Nocardiaceae</taxon>
        <taxon>Nocardia</taxon>
    </lineage>
</organism>
<dbReference type="AlphaFoldDB" id="A0A931N248"/>
<reference evidence="2" key="1">
    <citation type="submission" date="2020-11" db="EMBL/GenBank/DDBJ databases">
        <title>Nocardia NEAU-351.nov., a novel actinomycete isolated from the cow dung.</title>
        <authorList>
            <person name="Zhang X."/>
        </authorList>
    </citation>
    <scope>NUCLEOTIDE SEQUENCE</scope>
    <source>
        <strain evidence="2">NEAU-351</strain>
    </source>
</reference>
<evidence type="ECO:0000313" key="3">
    <source>
        <dbReference type="Proteomes" id="UP000655751"/>
    </source>
</evidence>
<protein>
    <submittedName>
        <fullName evidence="2">Acyl-CoA/acyl-ACP dehydrogenase</fullName>
    </submittedName>
</protein>
<dbReference type="EMBL" id="JADMLG010000003">
    <property type="protein sequence ID" value="MBH0776377.1"/>
    <property type="molecule type" value="Genomic_DNA"/>
</dbReference>
<dbReference type="RefSeq" id="WP_196148721.1">
    <property type="nucleotide sequence ID" value="NZ_JADMLG010000003.1"/>
</dbReference>
<evidence type="ECO:0000313" key="2">
    <source>
        <dbReference type="EMBL" id="MBH0776377.1"/>
    </source>
</evidence>
<dbReference type="GO" id="GO:0050660">
    <property type="term" value="F:flavin adenine dinucleotide binding"/>
    <property type="evidence" value="ECO:0007669"/>
    <property type="project" value="InterPro"/>
</dbReference>
<gene>
    <name evidence="2" type="ORF">IT779_08780</name>
</gene>
<dbReference type="InterPro" id="IPR036250">
    <property type="entry name" value="AcylCo_DH-like_C"/>
</dbReference>
<sequence length="377" mass="39905">MTTTSITETTIDRVGEARRIGESLRASVAERDRTGEIDAAAFDRLRASGLSAAIVPAEFGGGGASHREMGEVLRELGKHDPSTAVAFAMHTHLVATQVWRHKHGADARGVFEKVVGGAILVSTGASDWVTSSGRAEQVDGGYRVHARKSPASGCEIGNVLVTSIRWDEAPGGPQVLHCAVPMSAPGVRIEKTWDTLGLRASGSHTVVLDDVFVPEAAVSLARPADLWPPLLNVVIGAAMPLVMAAYLGIADEAVGLATALVAGRTDAHLFQLVGEMGNAHTTADDLVEAMFRGSDDLNFANTDEYAARTLSRKTVAAQNLIDAVRLAIETVGGLGYSRTCELEMRYRDVHGSLFHPLPRAKQILFSGRVALGYGPLA</sequence>
<dbReference type="InterPro" id="IPR009100">
    <property type="entry name" value="AcylCoA_DH/oxidase_NM_dom_sf"/>
</dbReference>
<dbReference type="SUPFAM" id="SSF47203">
    <property type="entry name" value="Acyl-CoA dehydrogenase C-terminal domain-like"/>
    <property type="match status" value="1"/>
</dbReference>